<dbReference type="Pfam" id="PF13563">
    <property type="entry name" value="2_5_RNA_ligase2"/>
    <property type="match status" value="1"/>
</dbReference>
<name>A0A4Q2JRY0_9MICO</name>
<protein>
    <recommendedName>
        <fullName evidence="4">2'-5' RNA ligase family protein</fullName>
    </recommendedName>
</protein>
<feature type="compositionally biased region" description="Low complexity" evidence="1">
    <location>
        <begin position="10"/>
        <end position="28"/>
    </location>
</feature>
<dbReference type="Gene3D" id="3.90.1140.10">
    <property type="entry name" value="Cyclic phosphodiesterase"/>
    <property type="match status" value="1"/>
</dbReference>
<proteinExistence type="predicted"/>
<gene>
    <name evidence="2" type="ORF">ESP57_04775</name>
</gene>
<organism evidence="2 3">
    <name type="scientific">Agromyces fucosus</name>
    <dbReference type="NCBI Taxonomy" id="41985"/>
    <lineage>
        <taxon>Bacteria</taxon>
        <taxon>Bacillati</taxon>
        <taxon>Actinomycetota</taxon>
        <taxon>Actinomycetes</taxon>
        <taxon>Micrococcales</taxon>
        <taxon>Microbacteriaceae</taxon>
        <taxon>Agromyces</taxon>
    </lineage>
</organism>
<accession>A0A4Q2JRY0</accession>
<dbReference type="EMBL" id="SDPO01000001">
    <property type="protein sequence ID" value="RXZ51101.1"/>
    <property type="molecule type" value="Genomic_DNA"/>
</dbReference>
<evidence type="ECO:0000313" key="3">
    <source>
        <dbReference type="Proteomes" id="UP000292935"/>
    </source>
</evidence>
<feature type="region of interest" description="Disordered" evidence="1">
    <location>
        <begin position="1"/>
        <end position="86"/>
    </location>
</feature>
<comment type="caution">
    <text evidence="2">The sequence shown here is derived from an EMBL/GenBank/DDBJ whole genome shotgun (WGS) entry which is preliminary data.</text>
</comment>
<dbReference type="SUPFAM" id="SSF55144">
    <property type="entry name" value="LigT-like"/>
    <property type="match status" value="1"/>
</dbReference>
<sequence>MRLRRRSSRVRSPCARARPPPWRSSSAPTCSSRTDGSGCTRDPAPGSARPSPARAARSSSATRRPRCCGCSAASTSRTSPDPIGPRPALYAWPVVDENRRMMHLVVVLPLSPLTAGDSFTVAEWPLHVTLLEPFSTDRPEVVAAVLRKVARGSRPIHSAAGEPALFGRRHDVPVTLIRDGGELSALRATTIAALDRAGVAAGRLRTEFRPHVTVKRRGGVEPGDRVTLRQLALVDMRPSSGAHHRSVLGVWPLGEASVTGPAPPSAAN</sequence>
<dbReference type="InterPro" id="IPR009097">
    <property type="entry name" value="Cyclic_Pdiesterase"/>
</dbReference>
<dbReference type="Proteomes" id="UP000292935">
    <property type="component" value="Unassembled WGS sequence"/>
</dbReference>
<evidence type="ECO:0008006" key="4">
    <source>
        <dbReference type="Google" id="ProtNLM"/>
    </source>
</evidence>
<evidence type="ECO:0000313" key="2">
    <source>
        <dbReference type="EMBL" id="RXZ51101.1"/>
    </source>
</evidence>
<reference evidence="2 3" key="1">
    <citation type="submission" date="2019-01" db="EMBL/GenBank/DDBJ databases">
        <authorList>
            <person name="Li J."/>
        </authorList>
    </citation>
    <scope>NUCLEOTIDE SEQUENCE [LARGE SCALE GENOMIC DNA]</scope>
    <source>
        <strain evidence="2 3">CCUG 35506</strain>
    </source>
</reference>
<evidence type="ECO:0000256" key="1">
    <source>
        <dbReference type="SAM" id="MobiDB-lite"/>
    </source>
</evidence>
<dbReference type="OrthoDB" id="5125415at2"/>
<dbReference type="AlphaFoldDB" id="A0A4Q2JRY0"/>
<keyword evidence="3" id="KW-1185">Reference proteome</keyword>
<feature type="compositionally biased region" description="Low complexity" evidence="1">
    <location>
        <begin position="43"/>
        <end position="62"/>
    </location>
</feature>